<protein>
    <submittedName>
        <fullName evidence="1">Uncharacterized protein</fullName>
    </submittedName>
</protein>
<keyword evidence="2" id="KW-1185">Reference proteome</keyword>
<dbReference type="Proteomes" id="UP001162162">
    <property type="component" value="Unassembled WGS sequence"/>
</dbReference>
<gene>
    <name evidence="1" type="ORF">NQ318_015004</name>
</gene>
<comment type="caution">
    <text evidence="1">The sequence shown here is derived from an EMBL/GenBank/DDBJ whole genome shotgun (WGS) entry which is preliminary data.</text>
</comment>
<organism evidence="1 2">
    <name type="scientific">Aromia moschata</name>
    <dbReference type="NCBI Taxonomy" id="1265417"/>
    <lineage>
        <taxon>Eukaryota</taxon>
        <taxon>Metazoa</taxon>
        <taxon>Ecdysozoa</taxon>
        <taxon>Arthropoda</taxon>
        <taxon>Hexapoda</taxon>
        <taxon>Insecta</taxon>
        <taxon>Pterygota</taxon>
        <taxon>Neoptera</taxon>
        <taxon>Endopterygota</taxon>
        <taxon>Coleoptera</taxon>
        <taxon>Polyphaga</taxon>
        <taxon>Cucujiformia</taxon>
        <taxon>Chrysomeloidea</taxon>
        <taxon>Cerambycidae</taxon>
        <taxon>Cerambycinae</taxon>
        <taxon>Callichromatini</taxon>
        <taxon>Aromia</taxon>
    </lineage>
</organism>
<dbReference type="EMBL" id="JAPWTK010000031">
    <property type="protein sequence ID" value="KAJ8956268.1"/>
    <property type="molecule type" value="Genomic_DNA"/>
</dbReference>
<proteinExistence type="predicted"/>
<sequence>MTQPPCSRPYHRDMELPIKRPEKIKLKEINPYLTCYLCKGIFDRRHHHIGVFTLVGCIIKFLQDNSFCPVCEVIINKAKPNLNSNFVAFNAGTPIGDLYTTPYDFSIVESSSGSRLLSAGSEPPSILL</sequence>
<dbReference type="SUPFAM" id="SSF57850">
    <property type="entry name" value="RING/U-box"/>
    <property type="match status" value="1"/>
</dbReference>
<dbReference type="PANTHER" id="PTHR10825:SF29">
    <property type="entry name" value="POLYCOMB GROUP RING FINGER PROTEIN 1"/>
    <property type="match status" value="1"/>
</dbReference>
<dbReference type="GO" id="GO:1990841">
    <property type="term" value="F:promoter-specific chromatin binding"/>
    <property type="evidence" value="ECO:0007669"/>
    <property type="project" value="TreeGrafter"/>
</dbReference>
<evidence type="ECO:0000313" key="2">
    <source>
        <dbReference type="Proteomes" id="UP001162162"/>
    </source>
</evidence>
<dbReference type="Gene3D" id="3.30.40.10">
    <property type="entry name" value="Zinc/RING finger domain, C3HC4 (zinc finger)"/>
    <property type="match status" value="1"/>
</dbReference>
<dbReference type="PANTHER" id="PTHR10825">
    <property type="entry name" value="RING FINGER DOMAIN-CONTAINING, POLYCOMB GROUP COMPONENT"/>
    <property type="match status" value="1"/>
</dbReference>
<dbReference type="GO" id="GO:0035102">
    <property type="term" value="C:PRC1 complex"/>
    <property type="evidence" value="ECO:0007669"/>
    <property type="project" value="TreeGrafter"/>
</dbReference>
<dbReference type="AlphaFoldDB" id="A0AAV8YZR2"/>
<accession>A0AAV8YZR2</accession>
<reference evidence="1" key="1">
    <citation type="journal article" date="2023" name="Insect Mol. Biol.">
        <title>Genome sequencing provides insights into the evolution of gene families encoding plant cell wall-degrading enzymes in longhorned beetles.</title>
        <authorList>
            <person name="Shin N.R."/>
            <person name="Okamura Y."/>
            <person name="Kirsch R."/>
            <person name="Pauchet Y."/>
        </authorList>
    </citation>
    <scope>NUCLEOTIDE SEQUENCE</scope>
    <source>
        <strain evidence="1">AMC_N1</strain>
    </source>
</reference>
<dbReference type="InterPro" id="IPR013083">
    <property type="entry name" value="Znf_RING/FYVE/PHD"/>
</dbReference>
<name>A0AAV8YZR2_9CUCU</name>
<dbReference type="GO" id="GO:0000122">
    <property type="term" value="P:negative regulation of transcription by RNA polymerase II"/>
    <property type="evidence" value="ECO:0007669"/>
    <property type="project" value="TreeGrafter"/>
</dbReference>
<evidence type="ECO:0000313" key="1">
    <source>
        <dbReference type="EMBL" id="KAJ8956268.1"/>
    </source>
</evidence>